<organism evidence="9 10">
    <name type="scientific">Breznakia pachnodae</name>
    <dbReference type="NCBI Taxonomy" id="265178"/>
    <lineage>
        <taxon>Bacteria</taxon>
        <taxon>Bacillati</taxon>
        <taxon>Bacillota</taxon>
        <taxon>Erysipelotrichia</taxon>
        <taxon>Erysipelotrichales</taxon>
        <taxon>Erysipelotrichaceae</taxon>
        <taxon>Breznakia</taxon>
    </lineage>
</organism>
<dbReference type="InterPro" id="IPR036388">
    <property type="entry name" value="WH-like_DNA-bd_sf"/>
</dbReference>
<keyword evidence="5 6" id="KW-0804">Transcription</keyword>
<dbReference type="InterPro" id="IPR014284">
    <property type="entry name" value="RNA_pol_sigma-70_dom"/>
</dbReference>
<dbReference type="SUPFAM" id="SSF88946">
    <property type="entry name" value="Sigma2 domain of RNA polymerase sigma factors"/>
    <property type="match status" value="1"/>
</dbReference>
<dbReference type="NCBIfam" id="TIGR02937">
    <property type="entry name" value="sigma70-ECF"/>
    <property type="match status" value="1"/>
</dbReference>
<keyword evidence="10" id="KW-1185">Reference proteome</keyword>
<dbReference type="InterPro" id="IPR013325">
    <property type="entry name" value="RNA_pol_sigma_r2"/>
</dbReference>
<sequence length="424" mass="47834">MKTERINNDVVSRFQKGSHEAFEEVYRHYKNTLYFFAYTFVNNQADAEEIVQESFIKIYRNIKSLNNLDAFHSWIFMITANTAKSIRNKKSRILIVDDDMYMEEVVTGSANPVEDYENKEIVELVKNEINQLPLIYIQTATLRYLEGLSLNEISEVLDVKVGTIKNRLNRIRGSLQSGLKSKGMDPTKYLSLGLSPFVVQAFEMMESQTPMNVAASDAVYTNILASTQNKTSVLSSTMTKVLLAICLGGSGYALYANLATTEADEPVTITQIDYSNEYTSDTVPVEITLTNSVDDEDIKIQKDGKDIEFYNKNTTIVFEAKENGAYSIQVEDEVEMINISGIDMEEPILNDVVYENGILILDADDELSGLSFEDSYVEYNGTKYQLDGTMKVTGDFDGTVYVHLCDFLGNSATYEMNISKERVE</sequence>
<keyword evidence="2 6" id="KW-0805">Transcription regulation</keyword>
<evidence type="ECO:0000259" key="8">
    <source>
        <dbReference type="Pfam" id="PF08281"/>
    </source>
</evidence>
<dbReference type="InterPro" id="IPR000838">
    <property type="entry name" value="RNA_pol_sigma70_ECF_CS"/>
</dbReference>
<evidence type="ECO:0000259" key="7">
    <source>
        <dbReference type="Pfam" id="PF04542"/>
    </source>
</evidence>
<dbReference type="InterPro" id="IPR013324">
    <property type="entry name" value="RNA_pol_sigma_r3/r4-like"/>
</dbReference>
<evidence type="ECO:0000256" key="4">
    <source>
        <dbReference type="ARBA" id="ARBA00023125"/>
    </source>
</evidence>
<dbReference type="Proteomes" id="UP001230220">
    <property type="component" value="Unassembled WGS sequence"/>
</dbReference>
<evidence type="ECO:0000256" key="6">
    <source>
        <dbReference type="RuleBase" id="RU000716"/>
    </source>
</evidence>
<dbReference type="SUPFAM" id="SSF88659">
    <property type="entry name" value="Sigma3 and sigma4 domains of RNA polymerase sigma factors"/>
    <property type="match status" value="1"/>
</dbReference>
<dbReference type="Gene3D" id="1.10.1740.10">
    <property type="match status" value="1"/>
</dbReference>
<evidence type="ECO:0000256" key="3">
    <source>
        <dbReference type="ARBA" id="ARBA00023082"/>
    </source>
</evidence>
<dbReference type="PANTHER" id="PTHR43133">
    <property type="entry name" value="RNA POLYMERASE ECF-TYPE SIGMA FACTO"/>
    <property type="match status" value="1"/>
</dbReference>
<dbReference type="CDD" id="cd06171">
    <property type="entry name" value="Sigma70_r4"/>
    <property type="match status" value="1"/>
</dbReference>
<keyword evidence="3 6" id="KW-0731">Sigma factor</keyword>
<dbReference type="EMBL" id="JAUSUR010000003">
    <property type="protein sequence ID" value="MDQ0361382.1"/>
    <property type="molecule type" value="Genomic_DNA"/>
</dbReference>
<proteinExistence type="inferred from homology"/>
<dbReference type="InterPro" id="IPR007627">
    <property type="entry name" value="RNA_pol_sigma70_r2"/>
</dbReference>
<dbReference type="Pfam" id="PF08281">
    <property type="entry name" value="Sigma70_r4_2"/>
    <property type="match status" value="1"/>
</dbReference>
<evidence type="ECO:0000313" key="9">
    <source>
        <dbReference type="EMBL" id="MDQ0361382.1"/>
    </source>
</evidence>
<reference evidence="9 10" key="1">
    <citation type="submission" date="2023-07" db="EMBL/GenBank/DDBJ databases">
        <title>Genomic Encyclopedia of Type Strains, Phase IV (KMG-IV): sequencing the most valuable type-strain genomes for metagenomic binning, comparative biology and taxonomic classification.</title>
        <authorList>
            <person name="Goeker M."/>
        </authorList>
    </citation>
    <scope>NUCLEOTIDE SEQUENCE [LARGE SCALE GENOMIC DNA]</scope>
    <source>
        <strain evidence="9 10">DSM 16784</strain>
    </source>
</reference>
<evidence type="ECO:0000256" key="2">
    <source>
        <dbReference type="ARBA" id="ARBA00023015"/>
    </source>
</evidence>
<accession>A0ABU0E3A1</accession>
<dbReference type="PROSITE" id="PS01063">
    <property type="entry name" value="SIGMA70_ECF"/>
    <property type="match status" value="1"/>
</dbReference>
<feature type="domain" description="RNA polymerase sigma-70 region 2" evidence="7">
    <location>
        <begin position="26"/>
        <end position="92"/>
    </location>
</feature>
<evidence type="ECO:0000256" key="5">
    <source>
        <dbReference type="ARBA" id="ARBA00023163"/>
    </source>
</evidence>
<evidence type="ECO:0000313" key="10">
    <source>
        <dbReference type="Proteomes" id="UP001230220"/>
    </source>
</evidence>
<keyword evidence="4 6" id="KW-0238">DNA-binding</keyword>
<feature type="domain" description="RNA polymerase sigma factor 70 region 4 type 2" evidence="8">
    <location>
        <begin position="129"/>
        <end position="172"/>
    </location>
</feature>
<dbReference type="RefSeq" id="WP_307408060.1">
    <property type="nucleotide sequence ID" value="NZ_JAUSUR010000003.1"/>
</dbReference>
<gene>
    <name evidence="9" type="ORF">J2S15_002129</name>
</gene>
<comment type="similarity">
    <text evidence="1 6">Belongs to the sigma-70 factor family. ECF subfamily.</text>
</comment>
<evidence type="ECO:0000256" key="1">
    <source>
        <dbReference type="ARBA" id="ARBA00010641"/>
    </source>
</evidence>
<dbReference type="PANTHER" id="PTHR43133:SF8">
    <property type="entry name" value="RNA POLYMERASE SIGMA FACTOR HI_1459-RELATED"/>
    <property type="match status" value="1"/>
</dbReference>
<dbReference type="InterPro" id="IPR013249">
    <property type="entry name" value="RNA_pol_sigma70_r4_t2"/>
</dbReference>
<name>A0ABU0E3A1_9FIRM</name>
<dbReference type="Gene3D" id="1.10.10.10">
    <property type="entry name" value="Winged helix-like DNA-binding domain superfamily/Winged helix DNA-binding domain"/>
    <property type="match status" value="1"/>
</dbReference>
<comment type="caution">
    <text evidence="9">The sequence shown here is derived from an EMBL/GenBank/DDBJ whole genome shotgun (WGS) entry which is preliminary data.</text>
</comment>
<dbReference type="Pfam" id="PF04542">
    <property type="entry name" value="Sigma70_r2"/>
    <property type="match status" value="1"/>
</dbReference>
<dbReference type="InterPro" id="IPR039425">
    <property type="entry name" value="RNA_pol_sigma-70-like"/>
</dbReference>
<protein>
    <recommendedName>
        <fullName evidence="6">RNA polymerase sigma factor</fullName>
    </recommendedName>
</protein>